<dbReference type="RefSeq" id="WP_092406731.1">
    <property type="nucleotide sequence ID" value="NZ_FOVF01000008.1"/>
</dbReference>
<sequence>MTEPVRSPASAYAGRRMVLLTRHGKQAQIGPLLEAAIACTVEVNEQFDTDRLGTFTREVARAGSQLEAARHKARLALELGDCAFGLGSEGAFFSDPVSGLLPWNRELVVLVDAERRIEVCGVAHGPAWNSHRQTGDWDELLAFAEAAGFPDQQLVLRPLDAARAGLRKGIGDCGTLAAAFQWAVSQSPSAMVLAETDLRAHCSPRRRQRIAEAATDLARRLRSLCPRCAAPGFWLGEKRPGLPCAWCGEPTELAVAEIEACVRCAHRVERAAAGAAEADPAHCRVCNP</sequence>
<dbReference type="AlphaFoldDB" id="A0A1I4X739"/>
<proteinExistence type="predicted"/>
<dbReference type="OrthoDB" id="9793837at2"/>
<name>A0A1I4X739_9GAMM</name>
<dbReference type="InterPro" id="IPR046612">
    <property type="entry name" value="DUF6671"/>
</dbReference>
<evidence type="ECO:0000259" key="1">
    <source>
        <dbReference type="Pfam" id="PF20376"/>
    </source>
</evidence>
<dbReference type="STRING" id="578942.SAMN05216289_10843"/>
<dbReference type="Proteomes" id="UP000198575">
    <property type="component" value="Unassembled WGS sequence"/>
</dbReference>
<reference evidence="2 3" key="1">
    <citation type="submission" date="2016-10" db="EMBL/GenBank/DDBJ databases">
        <authorList>
            <person name="de Groot N.N."/>
        </authorList>
    </citation>
    <scope>NUCLEOTIDE SEQUENCE [LARGE SCALE GENOMIC DNA]</scope>
    <source>
        <strain evidence="2 3">CGMCC 1.7659</strain>
    </source>
</reference>
<feature type="domain" description="DUF6671" evidence="1">
    <location>
        <begin position="73"/>
        <end position="288"/>
    </location>
</feature>
<dbReference type="EMBL" id="FOVF01000008">
    <property type="protein sequence ID" value="SFN21707.1"/>
    <property type="molecule type" value="Genomic_DNA"/>
</dbReference>
<accession>A0A1I4X739</accession>
<evidence type="ECO:0000313" key="3">
    <source>
        <dbReference type="Proteomes" id="UP000198575"/>
    </source>
</evidence>
<dbReference type="Pfam" id="PF20376">
    <property type="entry name" value="DUF6671"/>
    <property type="match status" value="1"/>
</dbReference>
<organism evidence="2 3">
    <name type="scientific">Dokdonella immobilis</name>
    <dbReference type="NCBI Taxonomy" id="578942"/>
    <lineage>
        <taxon>Bacteria</taxon>
        <taxon>Pseudomonadati</taxon>
        <taxon>Pseudomonadota</taxon>
        <taxon>Gammaproteobacteria</taxon>
        <taxon>Lysobacterales</taxon>
        <taxon>Rhodanobacteraceae</taxon>
        <taxon>Dokdonella</taxon>
    </lineage>
</organism>
<gene>
    <name evidence="2" type="ORF">SAMN05216289_10843</name>
</gene>
<keyword evidence="3" id="KW-1185">Reference proteome</keyword>
<evidence type="ECO:0000313" key="2">
    <source>
        <dbReference type="EMBL" id="SFN21707.1"/>
    </source>
</evidence>
<protein>
    <recommendedName>
        <fullName evidence="1">DUF6671 domain-containing protein</fullName>
    </recommendedName>
</protein>